<keyword evidence="3" id="KW-0548">Nucleotidyltransferase</keyword>
<comment type="catalytic activity">
    <reaction evidence="6">
        <text>DNA(n) + a 2'-deoxyribonucleoside 5'-triphosphate = DNA(n+1) + diphosphate</text>
        <dbReference type="Rhea" id="RHEA:22508"/>
        <dbReference type="Rhea" id="RHEA-COMP:17339"/>
        <dbReference type="Rhea" id="RHEA-COMP:17340"/>
        <dbReference type="ChEBI" id="CHEBI:33019"/>
        <dbReference type="ChEBI" id="CHEBI:61560"/>
        <dbReference type="ChEBI" id="CHEBI:173112"/>
        <dbReference type="EC" id="2.7.7.7"/>
    </reaction>
</comment>
<organism evidence="8 9">
    <name type="scientific">Acinetobacter baumannii</name>
    <dbReference type="NCBI Taxonomy" id="470"/>
    <lineage>
        <taxon>Bacteria</taxon>
        <taxon>Pseudomonadati</taxon>
        <taxon>Pseudomonadota</taxon>
        <taxon>Gammaproteobacteria</taxon>
        <taxon>Moraxellales</taxon>
        <taxon>Moraxellaceae</taxon>
        <taxon>Acinetobacter</taxon>
        <taxon>Acinetobacter calcoaceticus/baumannii complex</taxon>
    </lineage>
</organism>
<dbReference type="Gene3D" id="1.10.150.870">
    <property type="match status" value="1"/>
</dbReference>
<dbReference type="CDD" id="cd00081">
    <property type="entry name" value="Hint"/>
    <property type="match status" value="1"/>
</dbReference>
<evidence type="ECO:0000313" key="9">
    <source>
        <dbReference type="Proteomes" id="UP000194699"/>
    </source>
</evidence>
<dbReference type="InterPro" id="IPR036895">
    <property type="entry name" value="Uracil-DNA_glycosylase-like_sf"/>
</dbReference>
<dbReference type="InterPro" id="IPR003586">
    <property type="entry name" value="Hint_dom_C"/>
</dbReference>
<dbReference type="InterPro" id="IPR005122">
    <property type="entry name" value="Uracil-DNA_glycosylase-like"/>
</dbReference>
<evidence type="ECO:0000256" key="6">
    <source>
        <dbReference type="ARBA" id="ARBA00049244"/>
    </source>
</evidence>
<evidence type="ECO:0000313" key="8">
    <source>
        <dbReference type="EMBL" id="OTM93253.1"/>
    </source>
</evidence>
<evidence type="ECO:0000256" key="1">
    <source>
        <dbReference type="ARBA" id="ARBA00012417"/>
    </source>
</evidence>
<dbReference type="PROSITE" id="PS50818">
    <property type="entry name" value="INTEIN_C_TER"/>
    <property type="match status" value="1"/>
</dbReference>
<sequence>MAKLVKRETSHYKGKVYDLTVSNTHSYNVNGIPVHNCGGSLVAYLLGITDVDPIRFGLIFERFINPERLDLPDADLDFASSGRYKVIDYLVEKYGKDYVAGISNYSTLASASALRDTGRISGLNNTQLSATKLVLKEHGTSLDLNTSADAVPELDKFRNEHPVIWKHATKLAGTMKSFGQHAAGIVVAGEPIVNRAVIETRGKSPVVNWDKRVVEDWGLIKMDLLGLATLDVLNIACEYIKDRHGKEIDLLSIPLDDPKTLDAFAKGETTGVFQFESKGMKNLLREIAKSGSMTFEDISAATALYRPGPMDSGLLDDYVAVRQGLKNVEYDHPNMIDALKDTLGVIIYQEQVMKVSVDFAGFTNAEADSLRKAMGKKDKDKMAEMRQKFVDGAVTKSGVEPDFAGEIFDKIEAFAGYGFNKSHSVEYSIISMWCAYIRVHYPAEYFAASLSVVDTEDKLTGLVKDARECGIEILPPDINYSADRYEIKSNTEILAPFNAVKGISETIAKAIVKLREKNRAWKIVRYKKSRKTGETTPIYGPDGSVPPKKRFDSFEEFEKAASQPNSKVNKTIVENLRAIGAFASIEPSEPSAKDLSRRKDQMRLLPGLIIDSVKADRYTDTSEPFLRASLVEHMRDCKQCNGCDLAGQVHPDIRLGKKIRFMVVSDCPTWEEEKKGKLLEGESAQYVKAAIKENELAVADGYYTTLVKAKKQDKFLTTGQINGCSPHLAKEIELLKPPVIVALGSQSIRYLLPDVKVSPSDLVGMTFYNPKLDATIVCGLNPQQCHFDPTKLEGLVKAFKEVADIIS</sequence>
<dbReference type="Pfam" id="PF07733">
    <property type="entry name" value="DNA_pol3_alpha"/>
    <property type="match status" value="1"/>
</dbReference>
<dbReference type="InterPro" id="IPR040982">
    <property type="entry name" value="DNA_pol3_finger"/>
</dbReference>
<name>A0A241ZIU5_ACIBA</name>
<comment type="caution">
    <text evidence="8">The sequence shown here is derived from an EMBL/GenBank/DDBJ whole genome shotgun (WGS) entry which is preliminary data.</text>
</comment>
<dbReference type="Gene3D" id="2.170.16.10">
    <property type="entry name" value="Hedgehog/Intein (Hint) domain"/>
    <property type="match status" value="1"/>
</dbReference>
<evidence type="ECO:0000256" key="3">
    <source>
        <dbReference type="ARBA" id="ARBA00022695"/>
    </source>
</evidence>
<dbReference type="Gene3D" id="3.40.470.10">
    <property type="entry name" value="Uracil-DNA glycosylase-like domain"/>
    <property type="match status" value="1"/>
</dbReference>
<evidence type="ECO:0000256" key="4">
    <source>
        <dbReference type="ARBA" id="ARBA00022705"/>
    </source>
</evidence>
<dbReference type="InterPro" id="IPR004805">
    <property type="entry name" value="DnaE2/DnaE/PolC"/>
</dbReference>
<dbReference type="PANTHER" id="PTHR32294:SF0">
    <property type="entry name" value="DNA POLYMERASE III SUBUNIT ALPHA"/>
    <property type="match status" value="1"/>
</dbReference>
<evidence type="ECO:0000256" key="2">
    <source>
        <dbReference type="ARBA" id="ARBA00022679"/>
    </source>
</evidence>
<dbReference type="NCBIfam" id="TIGR01443">
    <property type="entry name" value="intein_Cterm"/>
    <property type="match status" value="1"/>
</dbReference>
<dbReference type="InterPro" id="IPR030934">
    <property type="entry name" value="Intein_C"/>
</dbReference>
<dbReference type="Pfam" id="PF17657">
    <property type="entry name" value="DNA_pol3_finger"/>
    <property type="match status" value="1"/>
</dbReference>
<proteinExistence type="predicted"/>
<dbReference type="EC" id="2.7.7.7" evidence="1"/>
<protein>
    <recommendedName>
        <fullName evidence="1">DNA-directed DNA polymerase</fullName>
        <ecNumber evidence="1">2.7.7.7</ecNumber>
    </recommendedName>
</protein>
<dbReference type="SUPFAM" id="SSF52141">
    <property type="entry name" value="Uracil-DNA glycosylase-like"/>
    <property type="match status" value="1"/>
</dbReference>
<keyword evidence="5" id="KW-0239">DNA-directed DNA polymerase</keyword>
<gene>
    <name evidence="8" type="ORF">B9X95_02485</name>
</gene>
<dbReference type="AlphaFoldDB" id="A0A241ZIU5"/>
<dbReference type="GO" id="GO:0006260">
    <property type="term" value="P:DNA replication"/>
    <property type="evidence" value="ECO:0007669"/>
    <property type="project" value="UniProtKB-KW"/>
</dbReference>
<dbReference type="GO" id="GO:0003887">
    <property type="term" value="F:DNA-directed DNA polymerase activity"/>
    <property type="evidence" value="ECO:0007669"/>
    <property type="project" value="UniProtKB-KW"/>
</dbReference>
<dbReference type="GO" id="GO:0008408">
    <property type="term" value="F:3'-5' exonuclease activity"/>
    <property type="evidence" value="ECO:0007669"/>
    <property type="project" value="InterPro"/>
</dbReference>
<dbReference type="NCBIfam" id="TIGR00594">
    <property type="entry name" value="polc"/>
    <property type="match status" value="1"/>
</dbReference>
<dbReference type="Pfam" id="PF14579">
    <property type="entry name" value="HHH_6"/>
    <property type="match status" value="1"/>
</dbReference>
<dbReference type="EMBL" id="NGEL01000020">
    <property type="protein sequence ID" value="OTM93253.1"/>
    <property type="molecule type" value="Genomic_DNA"/>
</dbReference>
<feature type="domain" description="Hint" evidence="7">
    <location>
        <begin position="1"/>
        <end position="42"/>
    </location>
</feature>
<dbReference type="Pfam" id="PF03167">
    <property type="entry name" value="UDG"/>
    <property type="match status" value="1"/>
</dbReference>
<dbReference type="InterPro" id="IPR029460">
    <property type="entry name" value="DNAPol_HHH"/>
</dbReference>
<keyword evidence="4" id="KW-0235">DNA replication</keyword>
<evidence type="ECO:0000256" key="5">
    <source>
        <dbReference type="ARBA" id="ARBA00022932"/>
    </source>
</evidence>
<reference evidence="8 9" key="1">
    <citation type="submission" date="2017-05" db="EMBL/GenBank/DDBJ databases">
        <authorList>
            <person name="Song R."/>
            <person name="Chenine A.L."/>
            <person name="Ruprecht R.M."/>
        </authorList>
    </citation>
    <scope>NUCLEOTIDE SEQUENCE [LARGE SCALE GENOMIC DNA]</scope>
    <source>
        <strain evidence="8 9">PR350</strain>
    </source>
</reference>
<dbReference type="Proteomes" id="UP000194699">
    <property type="component" value="Unassembled WGS sequence"/>
</dbReference>
<dbReference type="InterPro" id="IPR011708">
    <property type="entry name" value="DNA_pol3_alpha_NTPase_dom"/>
</dbReference>
<evidence type="ECO:0000259" key="7">
    <source>
        <dbReference type="SMART" id="SM00305"/>
    </source>
</evidence>
<dbReference type="SMART" id="SM00305">
    <property type="entry name" value="HintC"/>
    <property type="match status" value="1"/>
</dbReference>
<accession>A0A241ZIU5</accession>
<dbReference type="PANTHER" id="PTHR32294">
    <property type="entry name" value="DNA POLYMERASE III SUBUNIT ALPHA"/>
    <property type="match status" value="1"/>
</dbReference>
<keyword evidence="2" id="KW-0808">Transferase</keyword>
<dbReference type="InterPro" id="IPR036844">
    <property type="entry name" value="Hint_dom_sf"/>
</dbReference>
<dbReference type="SUPFAM" id="SSF51294">
    <property type="entry name" value="Hedgehog/intein (Hint) domain"/>
    <property type="match status" value="1"/>
</dbReference>